<feature type="transmembrane region" description="Helical" evidence="5">
    <location>
        <begin position="27"/>
        <end position="46"/>
    </location>
</feature>
<comment type="caution">
    <text evidence="7">The sequence shown here is derived from an EMBL/GenBank/DDBJ whole genome shotgun (WGS) entry which is preliminary data.</text>
</comment>
<dbReference type="NCBIfam" id="NF033827">
    <property type="entry name" value="CDF_efflux_DmeF"/>
    <property type="match status" value="1"/>
</dbReference>
<dbReference type="InterPro" id="IPR002524">
    <property type="entry name" value="Cation_efflux"/>
</dbReference>
<name>A0A936F1P5_9BACT</name>
<evidence type="ECO:0000256" key="3">
    <source>
        <dbReference type="ARBA" id="ARBA00022989"/>
    </source>
</evidence>
<organism evidence="7 8">
    <name type="scientific">Candidatus Geothrix odensensis</name>
    <dbReference type="NCBI Taxonomy" id="2954440"/>
    <lineage>
        <taxon>Bacteria</taxon>
        <taxon>Pseudomonadati</taxon>
        <taxon>Acidobacteriota</taxon>
        <taxon>Holophagae</taxon>
        <taxon>Holophagales</taxon>
        <taxon>Holophagaceae</taxon>
        <taxon>Geothrix</taxon>
    </lineage>
</organism>
<keyword evidence="2 5" id="KW-0812">Transmembrane</keyword>
<gene>
    <name evidence="7" type="primary">dmeF</name>
    <name evidence="7" type="ORF">IPN91_04860</name>
</gene>
<evidence type="ECO:0000256" key="1">
    <source>
        <dbReference type="ARBA" id="ARBA00004141"/>
    </source>
</evidence>
<comment type="subcellular location">
    <subcellularLocation>
        <location evidence="1">Membrane</location>
        <topology evidence="1">Multi-pass membrane protein</topology>
    </subcellularLocation>
</comment>
<sequence length="308" mass="33071">MKPSEPAAHHVHVFDSGNQAGERGTRLVMVITILMMGVEIVAGWWFNSMALLADGWHMGSHAVAIGLSAFAYALARRHARDHRFAFGTWKIEILGGFASALFLLGVAAWMVVGSVERILDPKPIHYREAIVVAVLGLAVNLVCALILGRAHDHGHDHSHGQAGGHHQDLNLRSAYVHVLADAATSVLAIAALAGGLAFGWAWLDPVMGSAGAILVAVWAKGLLRDSSRVLLDAEMDHPVVAEIREAIATQPEWGSETRITDLHVWRVGKGSYACVLALASPNPGLTVQSVRQCLAIHEEIAHLTVEIQ</sequence>
<protein>
    <submittedName>
        <fullName evidence="7">CDF family Co(II)/Ni(II) efflux transporter DmeF</fullName>
    </submittedName>
</protein>
<dbReference type="PANTHER" id="PTHR11562">
    <property type="entry name" value="CATION EFFLUX PROTEIN/ ZINC TRANSPORTER"/>
    <property type="match status" value="1"/>
</dbReference>
<dbReference type="EMBL" id="JADKCH010000002">
    <property type="protein sequence ID" value="MBK8571975.1"/>
    <property type="molecule type" value="Genomic_DNA"/>
</dbReference>
<dbReference type="GO" id="GO:0005886">
    <property type="term" value="C:plasma membrane"/>
    <property type="evidence" value="ECO:0007669"/>
    <property type="project" value="TreeGrafter"/>
</dbReference>
<evidence type="ECO:0000313" key="8">
    <source>
        <dbReference type="Proteomes" id="UP000709959"/>
    </source>
</evidence>
<dbReference type="PANTHER" id="PTHR11562:SF40">
    <property type="entry name" value="CATION EFFLUX SYSTEM PROTEIN"/>
    <property type="match status" value="1"/>
</dbReference>
<dbReference type="Proteomes" id="UP000709959">
    <property type="component" value="Unassembled WGS sequence"/>
</dbReference>
<dbReference type="InterPro" id="IPR050681">
    <property type="entry name" value="CDF/SLC30A"/>
</dbReference>
<keyword evidence="4 5" id="KW-0472">Membrane</keyword>
<dbReference type="GO" id="GO:0005385">
    <property type="term" value="F:zinc ion transmembrane transporter activity"/>
    <property type="evidence" value="ECO:0007669"/>
    <property type="project" value="TreeGrafter"/>
</dbReference>
<dbReference type="NCBIfam" id="TIGR01297">
    <property type="entry name" value="CDF"/>
    <property type="match status" value="1"/>
</dbReference>
<proteinExistence type="predicted"/>
<feature type="transmembrane region" description="Helical" evidence="5">
    <location>
        <begin position="58"/>
        <end position="75"/>
    </location>
</feature>
<dbReference type="InterPro" id="IPR058533">
    <property type="entry name" value="Cation_efflux_TM"/>
</dbReference>
<feature type="transmembrane region" description="Helical" evidence="5">
    <location>
        <begin position="206"/>
        <end position="223"/>
    </location>
</feature>
<reference evidence="7 8" key="1">
    <citation type="submission" date="2020-10" db="EMBL/GenBank/DDBJ databases">
        <title>Connecting structure to function with the recovery of over 1000 high-quality activated sludge metagenome-assembled genomes encoding full-length rRNA genes using long-read sequencing.</title>
        <authorList>
            <person name="Singleton C.M."/>
            <person name="Petriglieri F."/>
            <person name="Kristensen J.M."/>
            <person name="Kirkegaard R.H."/>
            <person name="Michaelsen T.Y."/>
            <person name="Andersen M.H."/>
            <person name="Karst S.M."/>
            <person name="Dueholm M.S."/>
            <person name="Nielsen P.H."/>
            <person name="Albertsen M."/>
        </authorList>
    </citation>
    <scope>NUCLEOTIDE SEQUENCE [LARGE SCALE GENOMIC DNA]</scope>
    <source>
        <strain evidence="7">OdNE_18-Q3-R46-58_MAXAC.008</strain>
    </source>
</reference>
<dbReference type="Gene3D" id="1.20.1510.10">
    <property type="entry name" value="Cation efflux protein transmembrane domain"/>
    <property type="match status" value="1"/>
</dbReference>
<evidence type="ECO:0000256" key="5">
    <source>
        <dbReference type="SAM" id="Phobius"/>
    </source>
</evidence>
<feature type="transmembrane region" description="Helical" evidence="5">
    <location>
        <begin position="178"/>
        <end position="200"/>
    </location>
</feature>
<feature type="transmembrane region" description="Helical" evidence="5">
    <location>
        <begin position="129"/>
        <end position="148"/>
    </location>
</feature>
<dbReference type="SUPFAM" id="SSF161111">
    <property type="entry name" value="Cation efflux protein transmembrane domain-like"/>
    <property type="match status" value="1"/>
</dbReference>
<feature type="transmembrane region" description="Helical" evidence="5">
    <location>
        <begin position="87"/>
        <end position="109"/>
    </location>
</feature>
<evidence type="ECO:0000259" key="6">
    <source>
        <dbReference type="Pfam" id="PF01545"/>
    </source>
</evidence>
<accession>A0A936F1P5</accession>
<feature type="domain" description="Cation efflux protein transmembrane" evidence="6">
    <location>
        <begin position="28"/>
        <end position="231"/>
    </location>
</feature>
<evidence type="ECO:0000256" key="2">
    <source>
        <dbReference type="ARBA" id="ARBA00022692"/>
    </source>
</evidence>
<dbReference type="Pfam" id="PF01545">
    <property type="entry name" value="Cation_efflux"/>
    <property type="match status" value="1"/>
</dbReference>
<keyword evidence="3 5" id="KW-1133">Transmembrane helix</keyword>
<dbReference type="AlphaFoldDB" id="A0A936F1P5"/>
<dbReference type="InterPro" id="IPR027469">
    <property type="entry name" value="Cation_efflux_TMD_sf"/>
</dbReference>
<evidence type="ECO:0000256" key="4">
    <source>
        <dbReference type="ARBA" id="ARBA00023136"/>
    </source>
</evidence>
<evidence type="ECO:0000313" key="7">
    <source>
        <dbReference type="EMBL" id="MBK8571975.1"/>
    </source>
</evidence>